<dbReference type="PANTHER" id="PTHR36455">
    <property type="match status" value="1"/>
</dbReference>
<evidence type="ECO:0000313" key="1">
    <source>
        <dbReference type="EMBL" id="MFC3122516.1"/>
    </source>
</evidence>
<dbReference type="NCBIfam" id="NF033819">
    <property type="entry name" value="IS66_TnpB"/>
    <property type="match status" value="1"/>
</dbReference>
<dbReference type="Proteomes" id="UP001595478">
    <property type="component" value="Unassembled WGS sequence"/>
</dbReference>
<dbReference type="InterPro" id="IPR008878">
    <property type="entry name" value="Transposase_IS66_Orf2"/>
</dbReference>
<organism evidence="1 2">
    <name type="scientific">Agaribacter flavus</name>
    <dbReference type="NCBI Taxonomy" id="1902781"/>
    <lineage>
        <taxon>Bacteria</taxon>
        <taxon>Pseudomonadati</taxon>
        <taxon>Pseudomonadota</taxon>
        <taxon>Gammaproteobacteria</taxon>
        <taxon>Alteromonadales</taxon>
        <taxon>Alteromonadaceae</taxon>
        <taxon>Agaribacter</taxon>
    </lineage>
</organism>
<comment type="caution">
    <text evidence="1">The sequence shown here is derived from an EMBL/GenBank/DDBJ whole genome shotgun (WGS) entry which is preliminary data.</text>
</comment>
<dbReference type="EMBL" id="JBHRSW010000023">
    <property type="protein sequence ID" value="MFC3122516.1"/>
    <property type="molecule type" value="Genomic_DNA"/>
</dbReference>
<dbReference type="Pfam" id="PF05717">
    <property type="entry name" value="TnpB_IS66"/>
    <property type="match status" value="1"/>
</dbReference>
<sequence length="115" mass="13334">MRMFVDPKAVYLYPKTVDFRKQFNGLALIVEQELDVTLMSGALFVFTNRTRKRLKILYWDNTGLAMWSKRLEKETFKWPNSKQASICLTEQQLNSLLGGFDIHGHQPLFYASAGL</sequence>
<gene>
    <name evidence="1" type="primary">tnpB</name>
    <name evidence="1" type="ORF">ACFOHL_12880</name>
</gene>
<reference evidence="2" key="1">
    <citation type="journal article" date="2019" name="Int. J. Syst. Evol. Microbiol.">
        <title>The Global Catalogue of Microorganisms (GCM) 10K type strain sequencing project: providing services to taxonomists for standard genome sequencing and annotation.</title>
        <authorList>
            <consortium name="The Broad Institute Genomics Platform"/>
            <consortium name="The Broad Institute Genome Sequencing Center for Infectious Disease"/>
            <person name="Wu L."/>
            <person name="Ma J."/>
        </authorList>
    </citation>
    <scope>NUCLEOTIDE SEQUENCE [LARGE SCALE GENOMIC DNA]</scope>
    <source>
        <strain evidence="2">KCTC 52473</strain>
    </source>
</reference>
<evidence type="ECO:0000313" key="2">
    <source>
        <dbReference type="Proteomes" id="UP001595478"/>
    </source>
</evidence>
<proteinExistence type="predicted"/>
<name>A0ABV7FVM6_9ALTE</name>
<accession>A0ABV7FVM6</accession>
<keyword evidence="2" id="KW-1185">Reference proteome</keyword>
<dbReference type="RefSeq" id="WP_376920648.1">
    <property type="nucleotide sequence ID" value="NZ_JBHRSW010000023.1"/>
</dbReference>
<dbReference type="PANTHER" id="PTHR36455:SF1">
    <property type="entry name" value="BLR8292 PROTEIN"/>
    <property type="match status" value="1"/>
</dbReference>
<protein>
    <submittedName>
        <fullName evidence="1">IS66 family insertion sequence element accessory protein TnpB</fullName>
    </submittedName>
</protein>